<evidence type="ECO:0000313" key="1">
    <source>
        <dbReference type="EMBL" id="KAF5930162.1"/>
    </source>
</evidence>
<protein>
    <submittedName>
        <fullName evidence="1">Uncharacterized protein</fullName>
    </submittedName>
</protein>
<dbReference type="AlphaFoldDB" id="A0A7J7FPW4"/>
<sequence length="196" mass="22850">MELQLGNSVNSQMKHNLCKNSVPDDMKLQLTSNIAREYTLSLEPPLMSRTLCHNASRWLPTYSFSKKNCETRKKDQSLDLIVHLQFKTQPLSTLMTWKISYQTKKISEARMKLMRRNALIKKDAACIKYDGLLRENKVNYQNIIVKGEISMHNSCNSRHDHQGEIEEDEESKPRFSYVHPKLPDYDELVATFTVQE</sequence>
<dbReference type="EMBL" id="JACBKZ010000015">
    <property type="protein sequence ID" value="KAF5930162.1"/>
    <property type="molecule type" value="Genomic_DNA"/>
</dbReference>
<keyword evidence="2" id="KW-1185">Reference proteome</keyword>
<gene>
    <name evidence="1" type="ORF">HYC85_031035</name>
</gene>
<reference evidence="1 2" key="2">
    <citation type="submission" date="2020-07" db="EMBL/GenBank/DDBJ databases">
        <title>Genome assembly of wild tea tree DASZ reveals pedigree and selection history of tea varieties.</title>
        <authorList>
            <person name="Zhang W."/>
        </authorList>
    </citation>
    <scope>NUCLEOTIDE SEQUENCE [LARGE SCALE GENOMIC DNA]</scope>
    <source>
        <strain evidence="2">cv. G240</strain>
        <tissue evidence="1">Leaf</tissue>
    </source>
</reference>
<evidence type="ECO:0000313" key="2">
    <source>
        <dbReference type="Proteomes" id="UP000593564"/>
    </source>
</evidence>
<comment type="caution">
    <text evidence="1">The sequence shown here is derived from an EMBL/GenBank/DDBJ whole genome shotgun (WGS) entry which is preliminary data.</text>
</comment>
<name>A0A7J7FPW4_CAMSI</name>
<dbReference type="Proteomes" id="UP000593564">
    <property type="component" value="Unassembled WGS sequence"/>
</dbReference>
<organism evidence="1 2">
    <name type="scientific">Camellia sinensis</name>
    <name type="common">Tea plant</name>
    <name type="synonym">Thea sinensis</name>
    <dbReference type="NCBI Taxonomy" id="4442"/>
    <lineage>
        <taxon>Eukaryota</taxon>
        <taxon>Viridiplantae</taxon>
        <taxon>Streptophyta</taxon>
        <taxon>Embryophyta</taxon>
        <taxon>Tracheophyta</taxon>
        <taxon>Spermatophyta</taxon>
        <taxon>Magnoliopsida</taxon>
        <taxon>eudicotyledons</taxon>
        <taxon>Gunneridae</taxon>
        <taxon>Pentapetalae</taxon>
        <taxon>asterids</taxon>
        <taxon>Ericales</taxon>
        <taxon>Theaceae</taxon>
        <taxon>Camellia</taxon>
    </lineage>
</organism>
<reference evidence="2" key="1">
    <citation type="journal article" date="2020" name="Nat. Commun.">
        <title>Genome assembly of wild tea tree DASZ reveals pedigree and selection history of tea varieties.</title>
        <authorList>
            <person name="Zhang W."/>
            <person name="Zhang Y."/>
            <person name="Qiu H."/>
            <person name="Guo Y."/>
            <person name="Wan H."/>
            <person name="Zhang X."/>
            <person name="Scossa F."/>
            <person name="Alseekh S."/>
            <person name="Zhang Q."/>
            <person name="Wang P."/>
            <person name="Xu L."/>
            <person name="Schmidt M.H."/>
            <person name="Jia X."/>
            <person name="Li D."/>
            <person name="Zhu A."/>
            <person name="Guo F."/>
            <person name="Chen W."/>
            <person name="Ni D."/>
            <person name="Usadel B."/>
            <person name="Fernie A.R."/>
            <person name="Wen W."/>
        </authorList>
    </citation>
    <scope>NUCLEOTIDE SEQUENCE [LARGE SCALE GENOMIC DNA]</scope>
    <source>
        <strain evidence="2">cv. G240</strain>
    </source>
</reference>
<accession>A0A7J7FPW4</accession>
<proteinExistence type="predicted"/>